<proteinExistence type="predicted"/>
<dbReference type="Proteomes" id="UP000228621">
    <property type="component" value="Unassembled WGS sequence"/>
</dbReference>
<dbReference type="AlphaFoldDB" id="A0A2A5JMP4"/>
<evidence type="ECO:0000256" key="1">
    <source>
        <dbReference type="SAM" id="Phobius"/>
    </source>
</evidence>
<keyword evidence="1" id="KW-0472">Membrane</keyword>
<keyword evidence="1" id="KW-0812">Transmembrane</keyword>
<accession>A0A2A5JMP4</accession>
<comment type="caution">
    <text evidence="2">The sequence shown here is derived from an EMBL/GenBank/DDBJ whole genome shotgun (WGS) entry which is preliminary data.</text>
</comment>
<organism evidence="2 3">
    <name type="scientific">Pseudoalteromonas piscicida</name>
    <dbReference type="NCBI Taxonomy" id="43662"/>
    <lineage>
        <taxon>Bacteria</taxon>
        <taxon>Pseudomonadati</taxon>
        <taxon>Pseudomonadota</taxon>
        <taxon>Gammaproteobacteria</taxon>
        <taxon>Alteromonadales</taxon>
        <taxon>Pseudoalteromonadaceae</taxon>
        <taxon>Pseudoalteromonas</taxon>
    </lineage>
</organism>
<feature type="transmembrane region" description="Helical" evidence="1">
    <location>
        <begin position="44"/>
        <end position="63"/>
    </location>
</feature>
<dbReference type="Pfam" id="PF11391">
    <property type="entry name" value="DUF2798"/>
    <property type="match status" value="1"/>
</dbReference>
<reference evidence="3" key="1">
    <citation type="journal article" date="2019" name="Genome Announc.">
        <title>Draft Genome Sequence of Pseudoalteromonas piscicida Strain 36Y ROTHPW, an Hypersaline Seawater Isolate from the South Coast of Sonora, Mexico.</title>
        <authorList>
            <person name="Sanchez-Diaz R."/>
            <person name="Molina-Garza Z.J."/>
            <person name="Cruz-Suarez L.E."/>
            <person name="Selvin J."/>
            <person name="Kiran G.S."/>
            <person name="Ibarra-Gamez J.C."/>
            <person name="Gomez-Gil B."/>
            <person name="Galaviz-Silva L."/>
        </authorList>
    </citation>
    <scope>NUCLEOTIDE SEQUENCE [LARGE SCALE GENOMIC DNA]</scope>
    <source>
        <strain evidence="3">36Y_RITHPW</strain>
    </source>
</reference>
<dbReference type="InterPro" id="IPR021529">
    <property type="entry name" value="DUF2798"/>
</dbReference>
<gene>
    <name evidence="2" type="ORF">CEX98_16240</name>
</gene>
<keyword evidence="3" id="KW-1185">Reference proteome</keyword>
<dbReference type="RefSeq" id="WP_099643088.1">
    <property type="nucleotide sequence ID" value="NZ_JAQPZX010000006.1"/>
</dbReference>
<dbReference type="OrthoDB" id="8481133at2"/>
<evidence type="ECO:0008006" key="4">
    <source>
        <dbReference type="Google" id="ProtNLM"/>
    </source>
</evidence>
<sequence length="76" mass="8554">MQKLIFTLLLSLCLSFMVSGWVTYINLGLVMDFATRWAHAFANAWPASFTAAYVLSAPVTAVTKRIMEKYHGQQPQ</sequence>
<keyword evidence="1" id="KW-1133">Transmembrane helix</keyword>
<name>A0A2A5JMP4_PSEO7</name>
<protein>
    <recommendedName>
        <fullName evidence="4">DUF2798 domain-containing protein</fullName>
    </recommendedName>
</protein>
<evidence type="ECO:0000313" key="2">
    <source>
        <dbReference type="EMBL" id="PCK30698.1"/>
    </source>
</evidence>
<evidence type="ECO:0000313" key="3">
    <source>
        <dbReference type="Proteomes" id="UP000228621"/>
    </source>
</evidence>
<dbReference type="EMBL" id="NKHF01000076">
    <property type="protein sequence ID" value="PCK30698.1"/>
    <property type="molecule type" value="Genomic_DNA"/>
</dbReference>